<dbReference type="Pfam" id="PF03595">
    <property type="entry name" value="SLAC1"/>
    <property type="match status" value="1"/>
</dbReference>
<evidence type="ECO:0000256" key="6">
    <source>
        <dbReference type="SAM" id="Phobius"/>
    </source>
</evidence>
<feature type="transmembrane region" description="Helical" evidence="6">
    <location>
        <begin position="1591"/>
        <end position="1610"/>
    </location>
</feature>
<dbReference type="PANTHER" id="PTHR21575:SF12">
    <property type="entry name" value="PROTEIN HID1"/>
    <property type="match status" value="1"/>
</dbReference>
<accession>A0A8H8NTS6</accession>
<feature type="transmembrane region" description="Helical" evidence="6">
    <location>
        <begin position="1373"/>
        <end position="1394"/>
    </location>
</feature>
<protein>
    <submittedName>
        <fullName evidence="7">Uncharacterized protein</fullName>
    </submittedName>
</protein>
<organism evidence="7 8">
    <name type="scientific">Rhizoctonia solani</name>
    <dbReference type="NCBI Taxonomy" id="456999"/>
    <lineage>
        <taxon>Eukaryota</taxon>
        <taxon>Fungi</taxon>
        <taxon>Dikarya</taxon>
        <taxon>Basidiomycota</taxon>
        <taxon>Agaricomycotina</taxon>
        <taxon>Agaricomycetes</taxon>
        <taxon>Cantharellales</taxon>
        <taxon>Ceratobasidiaceae</taxon>
        <taxon>Rhizoctonia</taxon>
    </lineage>
</organism>
<keyword evidence="4 6" id="KW-0472">Membrane</keyword>
<feature type="region of interest" description="Disordered" evidence="5">
    <location>
        <begin position="180"/>
        <end position="204"/>
    </location>
</feature>
<evidence type="ECO:0000256" key="1">
    <source>
        <dbReference type="ARBA" id="ARBA00004141"/>
    </source>
</evidence>
<feature type="transmembrane region" description="Helical" evidence="6">
    <location>
        <begin position="1087"/>
        <end position="1106"/>
    </location>
</feature>
<feature type="compositionally biased region" description="Polar residues" evidence="5">
    <location>
        <begin position="1506"/>
        <end position="1524"/>
    </location>
</feature>
<feature type="transmembrane region" description="Helical" evidence="6">
    <location>
        <begin position="1305"/>
        <end position="1325"/>
    </location>
</feature>
<dbReference type="GeneID" id="67023078"/>
<dbReference type="KEGG" id="rsx:RhiXN_00796"/>
<gene>
    <name evidence="7" type="ORF">RhiXN_00796</name>
</gene>
<evidence type="ECO:0000256" key="2">
    <source>
        <dbReference type="ARBA" id="ARBA00022692"/>
    </source>
</evidence>
<feature type="transmembrane region" description="Helical" evidence="6">
    <location>
        <begin position="1236"/>
        <end position="1258"/>
    </location>
</feature>
<feature type="region of interest" description="Disordered" evidence="5">
    <location>
        <begin position="643"/>
        <end position="667"/>
    </location>
</feature>
<dbReference type="InterPro" id="IPR037185">
    <property type="entry name" value="EmrE-like"/>
</dbReference>
<keyword evidence="2 6" id="KW-0812">Transmembrane</keyword>
<reference evidence="7" key="1">
    <citation type="submission" date="2020-05" db="EMBL/GenBank/DDBJ databases">
        <title>Evolutionary and genomic comparisons of hybrid uninucleate and nonhybrid Rhizoctonia fungi.</title>
        <authorList>
            <person name="Li C."/>
            <person name="Chen X."/>
        </authorList>
    </citation>
    <scope>NUCLEOTIDE SEQUENCE</scope>
    <source>
        <strain evidence="7">AG-1 IA</strain>
    </source>
</reference>
<dbReference type="GO" id="GO:0005797">
    <property type="term" value="C:Golgi medial cisterna"/>
    <property type="evidence" value="ECO:0007669"/>
    <property type="project" value="TreeGrafter"/>
</dbReference>
<comment type="subcellular location">
    <subcellularLocation>
        <location evidence="1">Membrane</location>
        <topology evidence="1">Multi-pass membrane protein</topology>
    </subcellularLocation>
</comment>
<feature type="region of interest" description="Disordered" evidence="5">
    <location>
        <begin position="1701"/>
        <end position="1795"/>
    </location>
</feature>
<feature type="transmembrane region" description="Helical" evidence="6">
    <location>
        <begin position="1400"/>
        <end position="1420"/>
    </location>
</feature>
<feature type="transmembrane region" description="Helical" evidence="6">
    <location>
        <begin position="1427"/>
        <end position="1448"/>
    </location>
</feature>
<keyword evidence="3 6" id="KW-1133">Transmembrane helix</keyword>
<proteinExistence type="predicted"/>
<feature type="transmembrane region" description="Helical" evidence="6">
    <location>
        <begin position="1468"/>
        <end position="1488"/>
    </location>
</feature>
<feature type="compositionally biased region" description="Low complexity" evidence="5">
    <location>
        <begin position="1842"/>
        <end position="1855"/>
    </location>
</feature>
<dbReference type="InterPro" id="IPR008521">
    <property type="entry name" value="Mg_trans_NIPA"/>
</dbReference>
<dbReference type="InterPro" id="IPR004695">
    <property type="entry name" value="SLAC1/Mae1/Ssu1/TehA"/>
</dbReference>
<feature type="transmembrane region" description="Helical" evidence="6">
    <location>
        <begin position="1006"/>
        <end position="1030"/>
    </location>
</feature>
<feature type="region of interest" description="Disordered" evidence="5">
    <location>
        <begin position="1833"/>
        <end position="1883"/>
    </location>
</feature>
<feature type="transmembrane region" description="Helical" evidence="6">
    <location>
        <begin position="974"/>
        <end position="1000"/>
    </location>
</feature>
<evidence type="ECO:0000313" key="8">
    <source>
        <dbReference type="Proteomes" id="UP000650533"/>
    </source>
</evidence>
<sequence>MFNLGKRLSTPFGILGEDVKLSFRTKKSGIARLFENRNIPDSDDAYWSQYYLLFDSASDVSNLIVPHDIRRALSDAPENLSTLLIVLIKRLQFLMIDHTFPTEAPVIPAFSSLYPGTTQRNPNKEALNCIRVLARILPVVFEGDADHGRVEELFWKRTPKEPSPEQVQVDQSKQFVIDDEEDEDVLKSPKSPTPQSIPHQADTEPSWGERLMNLAIDLLFCCGFTIPKKVQVDNHKINYMIWVKGIGSASDMGTSRDLESNKAEVLRLLLVLLSKQIYIPPTVTLSMITPALSVATQRTPRRRVLTLLCSLLNISLHPPNLSPLPLSSMPYNHLVTRAMDADAVPELAISALCVLLDYQSGDARDRVAGGGEATEDSEWVPTSKSNAFRYSIAKLHRASDFEFVFDGILSILEQNMVASHGLLPGSRKGVPYLVELYVFLWKMLDLNKKFRAFVMDSDKCVDLIAYLLCTCLEIKDKPQTQGLCRALSYIIQSMSSDFALGSKLHLPVKIAVPAKWSTPGTTCDFMITSIYSIVATTSGQLTSLYPALIITLSNVSPHLTQLTITASARLISLLTAFSSPLFLLADESHPRLVYFILEVFNNVIAHHLQDNPNVVYALLRARNVIEGLGVFTLRGAVREVRRREEAAKGSNKGKAKLVPGTENPDLSKEKRDLIERERAHLMPTPEELEGGLAGVDDEPMVTIGMSEKARGKLREDANPSRKESIDLSEEEELAAAVALGKNGFVPTQEWVSSWQRGLPLDVVQIAIAELAPKIHELQASGNRASSTAAILDLLRSANLNHVLPPPGPLAPRKFHWSDASLVWLNSLLWGEIYVRGTTPLSIWNGTNVRLFGVKHTPQPRRVADTVQTVMGGFWGGASGAGSSNTQAGTATPPAPAPGGSYKMANLEQANSANQLGQISGLARRSVQAISEICHTGIDGSGGSEADIHSTTRTENVTTGNGIATKRIRGLKDRIIYFSPSWFSVTMGTGVNAILLLTLPWPSILQVVRPIAACFLILDIVLFVTFCGIIATRYTMHPEIIGLTLGHATHSLFLGTIPMGLITILGAIGLVCTRAYNLSLEWALTASYGWWFAWVMSGAVGLLVPWMQFTSHSNRPETVTAALLLPVVPTITIAATGATLGNLLVDKYPEYVFHMWIASYIACGIGTSLALMILALYLQRLAFHHLPATDVIVTVFLPLGPTGQSGVALCNLGRLAVSLRPYLLSRPGLETLASAVHGVYALGIIGALCMMGLGLWYWAVAILAFGSRMGGGEVKPEFNMGWWGFTFPLASLTLCVLALGTELHLMFLKILGTIMVGIVIALWILVTSKTIQGIVSGNVFQAPCLAGLTVQRKSHLLNQACPEEDRRPDYRRPLWLLGFGIFISSNILGSLFQIASLPVVILAPLGAVSLLWNAFFARLILGDLFSKYMVLGTLFVATGAVLIAVFGIVPERTHSLDDLLRLFRRTTFVAYFTLLGCAVIIALVVTHLAEWKLTRQEGRIRLDESIPTPTHSPTQPERNIESGSEQGPLIDPKLVTTEILENSAIQQPSAVWIAISYAFVSGLLSGMCLIFAKSGVELLVLTIEGHNQFWRWESWILVLGLGVFALLQLWYLHKSLTYADPTLVCPLAFCSYNLSSIINGLVYFDQISELTGLQLTLVSTGIVVLLGGVWALSVQQGGGIKEGAWVEEDSDESEIERTLAHHDTFSGSEHSLEPILDGSRPPALSPDAVDESSEQRSSQSAPPRSPLDVPPRSPAAGPIPKLHIRTGSLDTSSPPISPQRRSHTRPRYGTLLGAEAPPSALVTPGFSIGLSPVSPGFALIPRARRRLGLRSISEGFSVTTGPSNESGAGSGEAQGSTPSPGRRWRWIRRANTSQKQGHSSTLPR</sequence>
<dbReference type="GO" id="GO:0016020">
    <property type="term" value="C:membrane"/>
    <property type="evidence" value="ECO:0007669"/>
    <property type="project" value="UniProtKB-SubCell"/>
</dbReference>
<evidence type="ECO:0000256" key="4">
    <source>
        <dbReference type="ARBA" id="ARBA00023136"/>
    </source>
</evidence>
<name>A0A8H8NTS6_9AGAM</name>
<feature type="region of interest" description="Disordered" evidence="5">
    <location>
        <begin position="1503"/>
        <end position="1528"/>
    </location>
</feature>
<dbReference type="Pfam" id="PF12722">
    <property type="entry name" value="Hid1"/>
    <property type="match status" value="1"/>
</dbReference>
<dbReference type="Pfam" id="PF05653">
    <property type="entry name" value="Mg_trans_NIPA"/>
    <property type="match status" value="2"/>
</dbReference>
<feature type="compositionally biased region" description="Polar residues" evidence="5">
    <location>
        <begin position="1869"/>
        <end position="1883"/>
    </location>
</feature>
<feature type="transmembrane region" description="Helical" evidence="6">
    <location>
        <begin position="1156"/>
        <end position="1178"/>
    </location>
</feature>
<feature type="transmembrane region" description="Helical" evidence="6">
    <location>
        <begin position="1118"/>
        <end position="1144"/>
    </location>
</feature>
<dbReference type="EMBL" id="CP059661">
    <property type="protein sequence ID" value="QRW19390.1"/>
    <property type="molecule type" value="Genomic_DNA"/>
</dbReference>
<feature type="transmembrane region" description="Helical" evidence="6">
    <location>
        <begin position="1549"/>
        <end position="1571"/>
    </location>
</feature>
<dbReference type="PANTHER" id="PTHR21575">
    <property type="entry name" value="PROTEIN HID1"/>
    <property type="match status" value="1"/>
</dbReference>
<dbReference type="Proteomes" id="UP000650533">
    <property type="component" value="Chromosome 4"/>
</dbReference>
<feature type="transmembrane region" description="Helical" evidence="6">
    <location>
        <begin position="1622"/>
        <end position="1643"/>
    </location>
</feature>
<feature type="transmembrane region" description="Helical" evidence="6">
    <location>
        <begin position="1051"/>
        <end position="1075"/>
    </location>
</feature>
<dbReference type="GO" id="GO:0000138">
    <property type="term" value="C:Golgi trans cisterna"/>
    <property type="evidence" value="ECO:0007669"/>
    <property type="project" value="TreeGrafter"/>
</dbReference>
<dbReference type="GO" id="GO:0015095">
    <property type="term" value="F:magnesium ion transmembrane transporter activity"/>
    <property type="evidence" value="ECO:0007669"/>
    <property type="project" value="InterPro"/>
</dbReference>
<dbReference type="SUPFAM" id="SSF103481">
    <property type="entry name" value="Multidrug resistance efflux transporter EmrE"/>
    <property type="match status" value="1"/>
</dbReference>
<evidence type="ECO:0000313" key="7">
    <source>
        <dbReference type="EMBL" id="QRW19390.1"/>
    </source>
</evidence>
<dbReference type="InterPro" id="IPR026705">
    <property type="entry name" value="Hid-1/Ecm30"/>
</dbReference>
<evidence type="ECO:0000256" key="5">
    <source>
        <dbReference type="SAM" id="MobiDB-lite"/>
    </source>
</evidence>
<dbReference type="Gene3D" id="1.50.10.150">
    <property type="entry name" value="Voltage-dependent anion channel"/>
    <property type="match status" value="1"/>
</dbReference>
<feature type="transmembrane region" description="Helical" evidence="6">
    <location>
        <begin position="1279"/>
        <end position="1299"/>
    </location>
</feature>
<dbReference type="RefSeq" id="XP_043179627.1">
    <property type="nucleotide sequence ID" value="XM_043320615.1"/>
</dbReference>
<feature type="transmembrane region" description="Helical" evidence="6">
    <location>
        <begin position="1649"/>
        <end position="1671"/>
    </location>
</feature>
<evidence type="ECO:0000256" key="3">
    <source>
        <dbReference type="ARBA" id="ARBA00022989"/>
    </source>
</evidence>
<feature type="compositionally biased region" description="Pro residues" evidence="5">
    <location>
        <begin position="1742"/>
        <end position="1752"/>
    </location>
</feature>
<dbReference type="InterPro" id="IPR038665">
    <property type="entry name" value="Voltage-dep_anion_channel_sf"/>
</dbReference>
<dbReference type="CDD" id="cd09318">
    <property type="entry name" value="TDT_SSU1"/>
    <property type="match status" value="1"/>
</dbReference>